<dbReference type="FunFam" id="1.10.1520.10:FF:000004">
    <property type="entry name" value="Endoribonuclease dicer-like 1"/>
    <property type="match status" value="1"/>
</dbReference>
<dbReference type="GO" id="GO:0000347">
    <property type="term" value="C:THO complex"/>
    <property type="evidence" value="ECO:0007669"/>
    <property type="project" value="UniProtKB-ARBA"/>
</dbReference>
<dbReference type="PROSITE" id="PS00847">
    <property type="entry name" value="MCM_1"/>
    <property type="match status" value="1"/>
</dbReference>
<comment type="similarity">
    <text evidence="21 27">Belongs to the helicase family. Dicer subfamily.</text>
</comment>
<dbReference type="PROSITE" id="PS50821">
    <property type="entry name" value="PAZ"/>
    <property type="match status" value="1"/>
</dbReference>
<dbReference type="PROSITE" id="PS00517">
    <property type="entry name" value="RNASE_3_1"/>
    <property type="match status" value="1"/>
</dbReference>
<evidence type="ECO:0000256" key="26">
    <source>
        <dbReference type="ARBA" id="ARBA00078189"/>
    </source>
</evidence>
<dbReference type="InterPro" id="IPR038248">
    <property type="entry name" value="Dicer_dimer_sf"/>
</dbReference>
<feature type="domain" description="PAZ" evidence="33">
    <location>
        <begin position="877"/>
        <end position="988"/>
    </location>
</feature>
<accession>A0A5N6RXZ3</accession>
<dbReference type="SUPFAM" id="SSF52540">
    <property type="entry name" value="P-loop containing nucleoside triphosphate hydrolases"/>
    <property type="match status" value="2"/>
</dbReference>
<dbReference type="FunFam" id="3.30.160.380:FF:000001">
    <property type="entry name" value="Endoribonuclease dicer-like 1"/>
    <property type="match status" value="1"/>
</dbReference>
<dbReference type="GO" id="GO:0003723">
    <property type="term" value="F:RNA binding"/>
    <property type="evidence" value="ECO:0007669"/>
    <property type="project" value="UniProtKB-UniRule"/>
</dbReference>
<dbReference type="InterPro" id="IPR008048">
    <property type="entry name" value="MCM5"/>
</dbReference>
<feature type="domain" description="Helicase C-terminal" evidence="35">
    <location>
        <begin position="410"/>
        <end position="580"/>
    </location>
</feature>
<proteinExistence type="inferred from homology"/>
<dbReference type="PROSITE" id="PS51327">
    <property type="entry name" value="DICER_DSRBF"/>
    <property type="match status" value="1"/>
</dbReference>
<evidence type="ECO:0000259" key="35">
    <source>
        <dbReference type="PROSITE" id="PS51194"/>
    </source>
</evidence>
<dbReference type="Gene3D" id="2.170.260.10">
    <property type="entry name" value="paz domain"/>
    <property type="match status" value="1"/>
</dbReference>
<dbReference type="PANTHER" id="PTHR14950:SF15">
    <property type="entry name" value="DICER-LIKE PROTEIN 4"/>
    <property type="match status" value="1"/>
</dbReference>
<dbReference type="GO" id="GO:0010267">
    <property type="term" value="P:ta-siRNA processing"/>
    <property type="evidence" value="ECO:0007669"/>
    <property type="project" value="UniProtKB-ARBA"/>
</dbReference>
<dbReference type="PANTHER" id="PTHR14950">
    <property type="entry name" value="DICER-RELATED"/>
    <property type="match status" value="1"/>
</dbReference>
<evidence type="ECO:0000256" key="25">
    <source>
        <dbReference type="ARBA" id="ARBA00074936"/>
    </source>
</evidence>
<evidence type="ECO:0000259" key="36">
    <source>
        <dbReference type="PROSITE" id="PS51327"/>
    </source>
</evidence>
<evidence type="ECO:0000256" key="1">
    <source>
        <dbReference type="ARBA" id="ARBA00001936"/>
    </source>
</evidence>
<keyword evidence="9" id="KW-0677">Repeat</keyword>
<comment type="cofactor">
    <cofactor evidence="1">
        <name>Mn(2+)</name>
        <dbReference type="ChEBI" id="CHEBI:29035"/>
    </cofactor>
</comment>
<name>A0A5N6RXZ3_9ROSI</name>
<evidence type="ECO:0000313" key="37">
    <source>
        <dbReference type="EMBL" id="KAE8126123.1"/>
    </source>
</evidence>
<comment type="subcellular location">
    <subcellularLocation>
        <location evidence="3">Nucleus</location>
    </subcellularLocation>
</comment>
<evidence type="ECO:0000256" key="14">
    <source>
        <dbReference type="ARBA" id="ARBA00022840"/>
    </source>
</evidence>
<dbReference type="GO" id="GO:0003678">
    <property type="term" value="F:DNA helicase activity"/>
    <property type="evidence" value="ECO:0007669"/>
    <property type="project" value="UniProtKB-EC"/>
</dbReference>
<comment type="function">
    <text evidence="23">Probable component of the MCM2-7 complex (MCM complex) that may function as a DNA helicase and which is essential to undergo a single round of replication initiation and elongation per cell cycle in eukaryotic cells.</text>
</comment>
<dbReference type="EMBL" id="CM017328">
    <property type="protein sequence ID" value="KAE8126123.1"/>
    <property type="molecule type" value="Genomic_DNA"/>
</dbReference>
<keyword evidence="20" id="KW-0131">Cell cycle</keyword>
<dbReference type="PROSITE" id="PS50142">
    <property type="entry name" value="RNASE_3_2"/>
    <property type="match status" value="2"/>
</dbReference>
<dbReference type="Gene3D" id="1.10.1520.10">
    <property type="entry name" value="Ribonuclease III domain"/>
    <property type="match status" value="2"/>
</dbReference>
<evidence type="ECO:0000256" key="23">
    <source>
        <dbReference type="ARBA" id="ARBA00053280"/>
    </source>
</evidence>
<dbReference type="GO" id="GO:0042555">
    <property type="term" value="C:MCM complex"/>
    <property type="evidence" value="ECO:0007669"/>
    <property type="project" value="InterPro"/>
</dbReference>
<dbReference type="InterPro" id="IPR000999">
    <property type="entry name" value="RNase_III_dom"/>
</dbReference>
<evidence type="ECO:0000259" key="32">
    <source>
        <dbReference type="PROSITE" id="PS50142"/>
    </source>
</evidence>
<dbReference type="Gene3D" id="3.30.160.380">
    <property type="entry name" value="Dicer dimerisation domain"/>
    <property type="match status" value="1"/>
</dbReference>
<dbReference type="GO" id="GO:0005524">
    <property type="term" value="F:ATP binding"/>
    <property type="evidence" value="ECO:0007669"/>
    <property type="project" value="UniProtKB-KW"/>
</dbReference>
<evidence type="ECO:0000256" key="8">
    <source>
        <dbReference type="ARBA" id="ARBA00022723"/>
    </source>
</evidence>
<dbReference type="InterPro" id="IPR014001">
    <property type="entry name" value="Helicase_ATP-bd"/>
</dbReference>
<keyword evidence="10 28" id="KW-0547">Nucleotide-binding</keyword>
<dbReference type="Pfam" id="PF14551">
    <property type="entry name" value="MCM_N"/>
    <property type="match status" value="1"/>
</dbReference>
<dbReference type="InterPro" id="IPR041562">
    <property type="entry name" value="MCM_lid"/>
</dbReference>
<protein>
    <recommendedName>
        <fullName evidence="24">DNA replication licensing factor MCM5</fullName>
        <ecNumber evidence="5">3.6.4.12</ecNumber>
    </recommendedName>
    <alternativeName>
        <fullName evidence="25">DNA replication licensing factor mcm5</fullName>
    </alternativeName>
    <alternativeName>
        <fullName evidence="26">Minichromosome maintenance protein 5</fullName>
    </alternativeName>
</protein>
<dbReference type="Pfam" id="PF00636">
    <property type="entry name" value="Ribonuclease_3"/>
    <property type="match status" value="2"/>
</dbReference>
<feature type="domain" description="DRBM" evidence="31">
    <location>
        <begin position="1581"/>
        <end position="1652"/>
    </location>
</feature>
<dbReference type="PROSITE" id="PS51194">
    <property type="entry name" value="HELICASE_CTER"/>
    <property type="match status" value="1"/>
</dbReference>
<dbReference type="Pfam" id="PF21933">
    <property type="entry name" value="MCM5_C"/>
    <property type="match status" value="1"/>
</dbReference>
<dbReference type="SMART" id="SM00487">
    <property type="entry name" value="DEXDc"/>
    <property type="match status" value="1"/>
</dbReference>
<keyword evidence="13" id="KW-0347">Helicase</keyword>
<dbReference type="SUPFAM" id="SSF69065">
    <property type="entry name" value="RNase III domain-like"/>
    <property type="match status" value="2"/>
</dbReference>
<dbReference type="FunFam" id="2.20.28.10:FF:000005">
    <property type="entry name" value="DNA helicase"/>
    <property type="match status" value="1"/>
</dbReference>
<dbReference type="Pfam" id="PF17207">
    <property type="entry name" value="MCM_OB"/>
    <property type="match status" value="1"/>
</dbReference>
<dbReference type="Gene3D" id="3.40.50.300">
    <property type="entry name" value="P-loop containing nucleotide triphosphate hydrolases"/>
    <property type="match status" value="3"/>
</dbReference>
<dbReference type="Pfam" id="PF00270">
    <property type="entry name" value="DEAD"/>
    <property type="match status" value="1"/>
</dbReference>
<dbReference type="Gene3D" id="2.40.50.140">
    <property type="entry name" value="Nucleic acid-binding proteins"/>
    <property type="match status" value="1"/>
</dbReference>
<dbReference type="InterPro" id="IPR014720">
    <property type="entry name" value="dsRBD_dom"/>
</dbReference>
<dbReference type="GO" id="GO:0006270">
    <property type="term" value="P:DNA replication initiation"/>
    <property type="evidence" value="ECO:0007669"/>
    <property type="project" value="InterPro"/>
</dbReference>
<keyword evidence="17 28" id="KW-0238">DNA-binding</keyword>
<evidence type="ECO:0000256" key="5">
    <source>
        <dbReference type="ARBA" id="ARBA00012551"/>
    </source>
</evidence>
<dbReference type="FunFam" id="3.30.1640.10:FF:000016">
    <property type="entry name" value="DNA helicase"/>
    <property type="match status" value="1"/>
</dbReference>
<evidence type="ECO:0000256" key="6">
    <source>
        <dbReference type="ARBA" id="ARBA00022705"/>
    </source>
</evidence>
<feature type="region of interest" description="Disordered" evidence="29">
    <location>
        <begin position="37"/>
        <end position="57"/>
    </location>
</feature>
<dbReference type="SMART" id="SM00535">
    <property type="entry name" value="RIBOc"/>
    <property type="match status" value="2"/>
</dbReference>
<evidence type="ECO:0000259" key="30">
    <source>
        <dbReference type="PROSITE" id="PS50051"/>
    </source>
</evidence>
<dbReference type="CDD" id="cd17756">
    <property type="entry name" value="MCM5"/>
    <property type="match status" value="1"/>
</dbReference>
<dbReference type="InterPro" id="IPR027417">
    <property type="entry name" value="P-loop_NTPase"/>
</dbReference>
<dbReference type="InterPro" id="IPR001650">
    <property type="entry name" value="Helicase_C-like"/>
</dbReference>
<keyword evidence="14 28" id="KW-0067">ATP-binding</keyword>
<dbReference type="EC" id="3.6.4.12" evidence="5"/>
<evidence type="ECO:0000259" key="34">
    <source>
        <dbReference type="PROSITE" id="PS51192"/>
    </source>
</evidence>
<evidence type="ECO:0000256" key="4">
    <source>
        <dbReference type="ARBA" id="ARBA00008010"/>
    </source>
</evidence>
<dbReference type="InterPro" id="IPR001208">
    <property type="entry name" value="MCM_dom"/>
</dbReference>
<evidence type="ECO:0000256" key="12">
    <source>
        <dbReference type="ARBA" id="ARBA00022801"/>
    </source>
</evidence>
<evidence type="ECO:0000256" key="21">
    <source>
        <dbReference type="ARBA" id="ARBA00035116"/>
    </source>
</evidence>
<feature type="domain" description="RNase III" evidence="32">
    <location>
        <begin position="1057"/>
        <end position="1194"/>
    </location>
</feature>
<dbReference type="InterPro" id="IPR005034">
    <property type="entry name" value="Dicer_dimerisation"/>
</dbReference>
<dbReference type="PRINTS" id="PR01661">
    <property type="entry name" value="MCMPROTEIN5"/>
</dbReference>
<keyword evidence="16 27" id="KW-0694">RNA-binding</keyword>
<keyword evidence="18" id="KW-0943">RNA-mediated gene silencing</keyword>
<feature type="domain" description="Helicase ATP-binding" evidence="34">
    <location>
        <begin position="69"/>
        <end position="245"/>
    </location>
</feature>
<dbReference type="Proteomes" id="UP000327013">
    <property type="component" value="Chromosome 8"/>
</dbReference>
<dbReference type="InterPro" id="IPR033762">
    <property type="entry name" value="MCM_OB"/>
</dbReference>
<dbReference type="GO" id="GO:0016887">
    <property type="term" value="F:ATP hydrolysis activity"/>
    <property type="evidence" value="ECO:0007669"/>
    <property type="project" value="RHEA"/>
</dbReference>
<evidence type="ECO:0000256" key="11">
    <source>
        <dbReference type="ARBA" id="ARBA00022759"/>
    </source>
</evidence>
<dbReference type="CDD" id="cd00593">
    <property type="entry name" value="RIBOc"/>
    <property type="match status" value="2"/>
</dbReference>
<dbReference type="SMART" id="SM00358">
    <property type="entry name" value="DSRM"/>
    <property type="match status" value="2"/>
</dbReference>
<keyword evidence="12" id="KW-0378">Hydrolase</keyword>
<evidence type="ECO:0000256" key="27">
    <source>
        <dbReference type="PROSITE-ProRule" id="PRU00657"/>
    </source>
</evidence>
<feature type="domain" description="Dicer dsRNA-binding fold" evidence="36">
    <location>
        <begin position="594"/>
        <end position="684"/>
    </location>
</feature>
<dbReference type="PROSITE" id="PS50137">
    <property type="entry name" value="DS_RBD"/>
    <property type="match status" value="1"/>
</dbReference>
<dbReference type="FunFam" id="3.40.50.300:FF:000929">
    <property type="entry name" value="DNA helicase"/>
    <property type="match status" value="1"/>
</dbReference>
<evidence type="ECO:0000256" key="2">
    <source>
        <dbReference type="ARBA" id="ARBA00001946"/>
    </source>
</evidence>
<dbReference type="PRINTS" id="PR01657">
    <property type="entry name" value="MCMFAMILY"/>
</dbReference>
<organism evidence="37 38">
    <name type="scientific">Carpinus fangiana</name>
    <dbReference type="NCBI Taxonomy" id="176857"/>
    <lineage>
        <taxon>Eukaryota</taxon>
        <taxon>Viridiplantae</taxon>
        <taxon>Streptophyta</taxon>
        <taxon>Embryophyta</taxon>
        <taxon>Tracheophyta</taxon>
        <taxon>Spermatophyta</taxon>
        <taxon>Magnoliopsida</taxon>
        <taxon>eudicotyledons</taxon>
        <taxon>Gunneridae</taxon>
        <taxon>Pentapetalae</taxon>
        <taxon>rosids</taxon>
        <taxon>fabids</taxon>
        <taxon>Fagales</taxon>
        <taxon>Betulaceae</taxon>
        <taxon>Carpinus</taxon>
    </lineage>
</organism>
<dbReference type="OrthoDB" id="6513042at2759"/>
<dbReference type="Gene3D" id="3.30.160.20">
    <property type="match status" value="1"/>
</dbReference>
<comment type="cofactor">
    <cofactor evidence="2">
        <name>Mg(2+)</name>
        <dbReference type="ChEBI" id="CHEBI:18420"/>
    </cofactor>
</comment>
<dbReference type="InterPro" id="IPR012340">
    <property type="entry name" value="NA-bd_OB-fold"/>
</dbReference>
<dbReference type="Pfam" id="PF17855">
    <property type="entry name" value="MCM_lid"/>
    <property type="match status" value="1"/>
</dbReference>
<keyword evidence="19" id="KW-0539">Nucleus</keyword>
<evidence type="ECO:0000256" key="24">
    <source>
        <dbReference type="ARBA" id="ARBA00073496"/>
    </source>
</evidence>
<dbReference type="Pfam" id="PF14709">
    <property type="entry name" value="DND1_DSRM"/>
    <property type="match status" value="1"/>
</dbReference>
<dbReference type="Pfam" id="PF00271">
    <property type="entry name" value="Helicase_C"/>
    <property type="match status" value="1"/>
</dbReference>
<evidence type="ECO:0000256" key="7">
    <source>
        <dbReference type="ARBA" id="ARBA00022722"/>
    </source>
</evidence>
<dbReference type="InterPro" id="IPR003100">
    <property type="entry name" value="PAZ_dom"/>
</dbReference>
<sequence>MQDGEASGGADRGTAGRSWVSAATTLQSPLVELSLDDSGVDENGIEPASRAKTTEKDPRKIARTYQLELCKKALEENIIVYLGTGYGKTHIAVLLIYELGHLIRKPQKDICIFLAPTVALVQQQARVIEDSLDFKVGVYCGSSKRLKSHEDWAEEIEQYEILVMTPQTLLHNLYHCFIKMEFIALLIFDECHHAQVQSNHPYAEIMKLFYKTNVQKLPRIFGMTASPVVGKGASDHANLPKVINSLENLLDAKVYPVKNKEELDNFVASPAVRIYYYDPTINGTTGSYVAYGSKLEQLKRQCISTLNRKTDHQSLRSLKKLLGRMHENIIFCLENLGLWGAFQASQILLSGDHSERNVLIEAEGNFSNDSVCDRYLAQAAEVFASDWKTDGIAFDLSCVEILKEPYFSRKLLRLIGILSSFRLQPNMKCIIFVNRIVTARLLSYILQKLKFLGFWKCDFLVGVHSGLKSMSRKAMNKILERFRSGELNLLVATKVGEEGLDIQTCCLVIRFDFPETVSSFIQSRGRARMPQSEYVFLVNRGNQKELELIENFEKDEDRMNKEIAHRTSNETFISSEERIYRVVSTGASVSSGYSISLLHQYCAKLPHDEFFRPIPEFFYFDDLGGTVCHIKLPSNAPIYQIVGTPQSSMEGAKQDACLKAIETLHKMGALNDYLLPGKDEANVDGLGLDSSDSDSCKDESLRCELHEMLVPAALRKPWTNLENPVNLNSYYIEFSPDPEDRIYKKFGLFVKAPLPVEAERMELDLHLARGRSVMTKLVPSGIAEFDKNEITLAQNFQEMYLKIILDRTEFIPEFVPLGKNAICKSSSSTFYLLLPVILHDNESTITVDWEIVMRCLSSPVFRTSEDDMVKEYFPLDVDLQLINGCRSISDVENSLVYAPHKKEFFFISNIVHGKNGYSPYKESETSSYLEHLEQFGIQLKYPGQPLLRAKPLFCLHNLLRNRKSEDSGAHELEEYFIDLPPELCQLKIIGFSKDIGSSISLLPSIMHRLENLLVAIELKHTLSAAFPEGAEVTCNRILEALTTEKCQERFSLEKCQERLSLERLEILGDAFLKFAVGRHLFLLHDTLDEGELTRKRSDFVNNSNLYRLAIRCNLQVYIRDNPFDPCQFFALGHPCPVICNKETEGNIHSRHSISQADDASYSGVRCSKGHHWLHKKTIADVVEGLVGAFIVDGGFKAATSFLRWIGIQVDFEASQVVNACISSTSYIPLAACLDIAALENLLGYQFLHRGLLIQAFVHPSYNNHGGGCYQRLEFLGDAVLDYLITSYLYSVYPKLKPGQLTDLRSVFVNNKAFANVAVDRSFQKYLIFDSSGLTEAINSYVDSMKTHVPEGSLIDGPKCPKVLGDLVESCLGAILLDTGFNMDLVWTIALSFLDPIMRFSSLQVSPIRELQELCQAYNLDLKFVTSKKGRMSSVEAQVNGTDVCTTASAVNLNKKDAIRIASQKIFTKLKAEGYIPKSKTLEEVLKSSCKMEAKLIGYNETPIDVNTPDAIGFEKLKVQPFCRDFEPQIRPLTKASDNSISCLAPVIKKTFGALRGQPSGIVENHSCDPDSQTTGGSHKGTARSRLRELCAANCWQPPSFECCSEEGPSHLKLFTFKVVVEIEDDQDVVLECFGAPRSKKKDAEEHAAEGALCDQAHSWRGGNGEHAEAEAASRHSVLQKFKEFIRGFETDKNVFPYRESLVHNPKSLLVDMEDLDAFDPDLPSLLRSSPADYLPLFETAAAEVLVSLRSRVAGETGEMEDPVTGDVQVLLTSREDPVSMRLLGAQYISKLVKIAGITIAASRTKAKATYVTLICKNCKNIKQVPCRPGLGGAIVPRSCDHIPQPGEEPCPLDPWIVVPDRSKYVDQQTLKLQEKPEDVPTGELPRNMLLSVDRHLVQTIVPGTRLTIMGIYSIYQAANSSTSHKGAVAVRQPYIRVVGIEEANEANSRGPAAFMPEEIEEFKKFAAESDVYKNICSKIAPSIFGHDDVKKAVACLLFGGSRKNLPDGVKLRGDINVLLLGDPSTAKSQFLKFVEKTAPIAVYTSGKGSSAAGLTASVIQDSSTREFYLEGGAMVLADGGVVCIDEFDKMRPEDRVAIHEAMEQQTISIAKAGITTVLNSRTSVLAAANPPSGRYDDLKTAQDNIDLQTTILSRFDLIFIVKDIRMYSQDKIIASHIIKVHASANASVGESRPAKEENWLKRYIQYCRTECHPRLSESACTLLQNNYVKIRQDMRQQANETGEAAAIPITVRQLEAIVRLSEALAKMKLSYIATEENVQEAIRLFTVATMDAARSGINQHMNLTAEMANEIKQAETQIKRRIGIGNHISERKLIDELSRMGMNESIVRRALIIMHQRDEVEYKRERRLVYRKA</sequence>
<comment type="similarity">
    <text evidence="4 28">Belongs to the MCM family.</text>
</comment>
<evidence type="ECO:0000256" key="22">
    <source>
        <dbReference type="ARBA" id="ARBA00047995"/>
    </source>
</evidence>
<evidence type="ECO:0000259" key="31">
    <source>
        <dbReference type="PROSITE" id="PS50137"/>
    </source>
</evidence>
<comment type="catalytic activity">
    <reaction evidence="22">
        <text>ATP + H2O = ADP + phosphate + H(+)</text>
        <dbReference type="Rhea" id="RHEA:13065"/>
        <dbReference type="ChEBI" id="CHEBI:15377"/>
        <dbReference type="ChEBI" id="CHEBI:15378"/>
        <dbReference type="ChEBI" id="CHEBI:30616"/>
        <dbReference type="ChEBI" id="CHEBI:43474"/>
        <dbReference type="ChEBI" id="CHEBI:456216"/>
        <dbReference type="EC" id="3.6.4.12"/>
    </reaction>
</comment>
<feature type="domain" description="MCM C-terminal AAA(+) ATPase" evidence="30">
    <location>
        <begin position="1971"/>
        <end position="2177"/>
    </location>
</feature>
<feature type="domain" description="RNase III" evidence="32">
    <location>
        <begin position="1235"/>
        <end position="1379"/>
    </location>
</feature>
<dbReference type="PROSITE" id="PS50051">
    <property type="entry name" value="MCM_2"/>
    <property type="match status" value="1"/>
</dbReference>
<evidence type="ECO:0000256" key="13">
    <source>
        <dbReference type="ARBA" id="ARBA00022806"/>
    </source>
</evidence>
<dbReference type="CDD" id="cd19869">
    <property type="entry name" value="DSRM_DCL_plant"/>
    <property type="match status" value="1"/>
</dbReference>
<keyword evidence="38" id="KW-1185">Reference proteome</keyword>
<evidence type="ECO:0000256" key="10">
    <source>
        <dbReference type="ARBA" id="ARBA00022741"/>
    </source>
</evidence>
<dbReference type="FunFam" id="3.40.50.300:FF:000420">
    <property type="entry name" value="Endoribonuclease dicer-like 1"/>
    <property type="match status" value="1"/>
</dbReference>
<dbReference type="CDD" id="cd18034">
    <property type="entry name" value="DEXHc_dicer"/>
    <property type="match status" value="1"/>
</dbReference>
<evidence type="ECO:0000313" key="38">
    <source>
        <dbReference type="Proteomes" id="UP000327013"/>
    </source>
</evidence>
<dbReference type="SUPFAM" id="SSF50249">
    <property type="entry name" value="Nucleic acid-binding proteins"/>
    <property type="match status" value="1"/>
</dbReference>
<evidence type="ECO:0000259" key="33">
    <source>
        <dbReference type="PROSITE" id="PS50821"/>
    </source>
</evidence>
<dbReference type="Gene3D" id="3.30.1640.10">
    <property type="entry name" value="mini-chromosome maintenance (MCM) complex, chain A, domain 1"/>
    <property type="match status" value="1"/>
</dbReference>
<evidence type="ECO:0000256" key="20">
    <source>
        <dbReference type="ARBA" id="ARBA00023306"/>
    </source>
</evidence>
<keyword evidence="15" id="KW-0460">Magnesium</keyword>
<reference evidence="37 38" key="1">
    <citation type="submission" date="2019-06" db="EMBL/GenBank/DDBJ databases">
        <title>A chromosomal-level reference genome of Carpinus fangiana (Coryloideae, Betulaceae).</title>
        <authorList>
            <person name="Yang X."/>
            <person name="Wang Z."/>
            <person name="Zhang L."/>
            <person name="Hao G."/>
            <person name="Liu J."/>
            <person name="Yang Y."/>
        </authorList>
    </citation>
    <scope>NUCLEOTIDE SEQUENCE [LARGE SCALE GENOMIC DNA]</scope>
    <source>
        <strain evidence="37">Cfa_2016G</strain>
        <tissue evidence="37">Leaf</tissue>
    </source>
</reference>
<evidence type="ECO:0000256" key="16">
    <source>
        <dbReference type="ARBA" id="ARBA00022884"/>
    </source>
</evidence>
<dbReference type="SMART" id="SM00350">
    <property type="entry name" value="MCM"/>
    <property type="match status" value="1"/>
</dbReference>
<dbReference type="InterPro" id="IPR018525">
    <property type="entry name" value="MCM_CS"/>
</dbReference>
<dbReference type="Pfam" id="PF03368">
    <property type="entry name" value="Dicer_dimer"/>
    <property type="match status" value="1"/>
</dbReference>
<dbReference type="InterPro" id="IPR011545">
    <property type="entry name" value="DEAD/DEAH_box_helicase_dom"/>
</dbReference>
<dbReference type="GO" id="GO:0005737">
    <property type="term" value="C:cytoplasm"/>
    <property type="evidence" value="ECO:0007669"/>
    <property type="project" value="TreeGrafter"/>
</dbReference>
<evidence type="ECO:0000256" key="15">
    <source>
        <dbReference type="ARBA" id="ARBA00022842"/>
    </source>
</evidence>
<evidence type="ECO:0000256" key="18">
    <source>
        <dbReference type="ARBA" id="ARBA00023158"/>
    </source>
</evidence>
<dbReference type="InterPro" id="IPR031327">
    <property type="entry name" value="MCM"/>
</dbReference>
<dbReference type="SUPFAM" id="SSF54768">
    <property type="entry name" value="dsRNA-binding domain-like"/>
    <property type="match status" value="2"/>
</dbReference>
<evidence type="ECO:0000256" key="9">
    <source>
        <dbReference type="ARBA" id="ARBA00022737"/>
    </source>
</evidence>
<evidence type="ECO:0000256" key="29">
    <source>
        <dbReference type="SAM" id="MobiDB-lite"/>
    </source>
</evidence>
<dbReference type="FunFam" id="3.40.50.300:FF:000705">
    <property type="entry name" value="Endoribonuclease dicer-like protein"/>
    <property type="match status" value="1"/>
</dbReference>
<dbReference type="Pfam" id="PF00493">
    <property type="entry name" value="MCM"/>
    <property type="match status" value="1"/>
</dbReference>
<keyword evidence="11" id="KW-0255">Endonuclease</keyword>
<evidence type="ECO:0000256" key="3">
    <source>
        <dbReference type="ARBA" id="ARBA00004123"/>
    </source>
</evidence>
<dbReference type="InterPro" id="IPR054125">
    <property type="entry name" value="MCM5_C"/>
</dbReference>
<dbReference type="SMART" id="SM00490">
    <property type="entry name" value="HELICc"/>
    <property type="match status" value="1"/>
</dbReference>
<evidence type="ECO:0000256" key="19">
    <source>
        <dbReference type="ARBA" id="ARBA00023242"/>
    </source>
</evidence>
<dbReference type="SMART" id="SM00949">
    <property type="entry name" value="PAZ"/>
    <property type="match status" value="1"/>
</dbReference>
<dbReference type="GO" id="GO:0046872">
    <property type="term" value="F:metal ion binding"/>
    <property type="evidence" value="ECO:0007669"/>
    <property type="project" value="UniProtKB-KW"/>
</dbReference>
<dbReference type="InterPro" id="IPR027925">
    <property type="entry name" value="MCM_N"/>
</dbReference>
<keyword evidence="7" id="KW-0540">Nuclease</keyword>
<gene>
    <name evidence="37" type="ORF">FH972_020868</name>
</gene>
<keyword evidence="8" id="KW-0479">Metal-binding</keyword>
<dbReference type="CDD" id="cd18802">
    <property type="entry name" value="SF2_C_dicer"/>
    <property type="match status" value="1"/>
</dbReference>
<dbReference type="PROSITE" id="PS51192">
    <property type="entry name" value="HELICASE_ATP_BIND_1"/>
    <property type="match status" value="1"/>
</dbReference>
<evidence type="ECO:0000256" key="17">
    <source>
        <dbReference type="ARBA" id="ARBA00023125"/>
    </source>
</evidence>
<dbReference type="InterPro" id="IPR036389">
    <property type="entry name" value="RNase_III_sf"/>
</dbReference>
<dbReference type="GO" id="GO:0003688">
    <property type="term" value="F:DNA replication origin binding"/>
    <property type="evidence" value="ECO:0007669"/>
    <property type="project" value="InterPro"/>
</dbReference>
<dbReference type="GO" id="GO:0004525">
    <property type="term" value="F:ribonuclease III activity"/>
    <property type="evidence" value="ECO:0007669"/>
    <property type="project" value="InterPro"/>
</dbReference>
<evidence type="ECO:0000256" key="28">
    <source>
        <dbReference type="RuleBase" id="RU004070"/>
    </source>
</evidence>
<keyword evidence="6" id="KW-0235">DNA replication</keyword>
<dbReference type="Gene3D" id="2.20.28.10">
    <property type="match status" value="1"/>
</dbReference>